<accession>A0A521DWB0</accession>
<evidence type="ECO:0000313" key="1">
    <source>
        <dbReference type="EMBL" id="SMO75882.1"/>
    </source>
</evidence>
<evidence type="ECO:0000313" key="2">
    <source>
        <dbReference type="Proteomes" id="UP000315636"/>
    </source>
</evidence>
<dbReference type="Proteomes" id="UP000315636">
    <property type="component" value="Unassembled WGS sequence"/>
</dbReference>
<organism evidence="1 2">
    <name type="scientific">Melghirimyces algeriensis</name>
    <dbReference type="NCBI Taxonomy" id="910412"/>
    <lineage>
        <taxon>Bacteria</taxon>
        <taxon>Bacillati</taxon>
        <taxon>Bacillota</taxon>
        <taxon>Bacilli</taxon>
        <taxon>Bacillales</taxon>
        <taxon>Thermoactinomycetaceae</taxon>
        <taxon>Melghirimyces</taxon>
    </lineage>
</organism>
<dbReference type="EMBL" id="FXTI01000007">
    <property type="protein sequence ID" value="SMO75882.1"/>
    <property type="molecule type" value="Genomic_DNA"/>
</dbReference>
<dbReference type="AlphaFoldDB" id="A0A521DWB0"/>
<protein>
    <submittedName>
        <fullName evidence="1">Uncharacterized protein</fullName>
    </submittedName>
</protein>
<name>A0A521DWB0_9BACL</name>
<proteinExistence type="predicted"/>
<gene>
    <name evidence="1" type="ORF">SAMN06264849_10738</name>
</gene>
<sequence length="42" mass="4783">MDIGSIREYQMKEMISQASVSYAKARVVFHFYVSGSKSPCIH</sequence>
<keyword evidence="2" id="KW-1185">Reference proteome</keyword>
<reference evidence="1 2" key="1">
    <citation type="submission" date="2017-05" db="EMBL/GenBank/DDBJ databases">
        <authorList>
            <person name="Varghese N."/>
            <person name="Submissions S."/>
        </authorList>
    </citation>
    <scope>NUCLEOTIDE SEQUENCE [LARGE SCALE GENOMIC DNA]</scope>
    <source>
        <strain evidence="1 2">DSM 45474</strain>
    </source>
</reference>